<accession>D7WBH4</accession>
<reference evidence="1" key="1">
    <citation type="submission" date="2010-06" db="EMBL/GenBank/DDBJ databases">
        <authorList>
            <person name="Muzny D."/>
            <person name="Qin X."/>
            <person name="Buhay C."/>
            <person name="Dugan-Rocha S."/>
            <person name="Ding Y."/>
            <person name="Chen G."/>
            <person name="Hawes A."/>
            <person name="Holder M."/>
            <person name="Jhangiani S."/>
            <person name="Johnson A."/>
            <person name="Khan Z."/>
            <person name="Li Z."/>
            <person name="Liu W."/>
            <person name="Liu X."/>
            <person name="Perez L."/>
            <person name="Shen H."/>
            <person name="Wang Q."/>
            <person name="Watt J."/>
            <person name="Xi L."/>
            <person name="Xin Y."/>
            <person name="Zhou J."/>
            <person name="Deng J."/>
            <person name="Jiang H."/>
            <person name="Liu Y."/>
            <person name="Qu J."/>
            <person name="Song X.-Z."/>
            <person name="Zhang L."/>
            <person name="Villasana D."/>
            <person name="Johnson A."/>
            <person name="Liu J."/>
            <person name="Liyanage D."/>
            <person name="Lorensuhewa L."/>
            <person name="Robinson T."/>
            <person name="Song A."/>
            <person name="Song B.-B."/>
            <person name="Dinh H."/>
            <person name="Thornton R."/>
            <person name="Coyle M."/>
            <person name="Francisco L."/>
            <person name="Jackson L."/>
            <person name="Javaid M."/>
            <person name="Korchina V."/>
            <person name="Kovar C."/>
            <person name="Mata R."/>
            <person name="Mathew T."/>
            <person name="Ngo R."/>
            <person name="Nguyen L."/>
            <person name="Nguyen N."/>
            <person name="Okwuonu G."/>
            <person name="Ongeri F."/>
            <person name="Pham C."/>
            <person name="Simmons D."/>
            <person name="Wilczek-Boney K."/>
            <person name="Hale W."/>
            <person name="Jakkamsetti A."/>
            <person name="Pham P."/>
            <person name="Ruth R."/>
            <person name="San Lucas F."/>
            <person name="Warren J."/>
            <person name="Zhang J."/>
            <person name="Zhao Z."/>
            <person name="Zhou C."/>
            <person name="Zhu D."/>
            <person name="Lee S."/>
            <person name="Bess C."/>
            <person name="Blankenburg K."/>
            <person name="Forbes L."/>
            <person name="Fu Q."/>
            <person name="Gubbala S."/>
            <person name="Hirani K."/>
            <person name="Jayaseelan J.C."/>
            <person name="Lara F."/>
            <person name="Munidasa M."/>
            <person name="Palculict T."/>
            <person name="Patil S."/>
            <person name="Pu L.-L."/>
            <person name="Saada N."/>
            <person name="Tang L."/>
            <person name="Weissenberger G."/>
            <person name="Zhu Y."/>
            <person name="Hemphill L."/>
            <person name="Shang Y."/>
            <person name="Youmans B."/>
            <person name="Ayvaz T."/>
            <person name="Ross M."/>
            <person name="Santibanez J."/>
            <person name="Aqrawi P."/>
            <person name="Gross S."/>
            <person name="Joshi V."/>
            <person name="Fowler G."/>
            <person name="Nazareth L."/>
            <person name="Reid J."/>
            <person name="Worley K."/>
            <person name="Petrosino J."/>
            <person name="Highlander S."/>
            <person name="Gibbs R."/>
        </authorList>
    </citation>
    <scope>NUCLEOTIDE SEQUENCE [LARGE SCALE GENOMIC DNA]</scope>
    <source>
        <strain evidence="1">ATCC 33030</strain>
    </source>
</reference>
<dbReference type="InterPro" id="IPR014513">
    <property type="entry name" value="UCP021525"/>
</dbReference>
<comment type="caution">
    <text evidence="1">The sequence shown here is derived from an EMBL/GenBank/DDBJ whole genome shotgun (WGS) entry which is preliminary data.</text>
</comment>
<dbReference type="HOGENOM" id="CLU_069344_0_1_11"/>
<evidence type="ECO:0008006" key="3">
    <source>
        <dbReference type="Google" id="ProtNLM"/>
    </source>
</evidence>
<dbReference type="InterPro" id="IPR014942">
    <property type="entry name" value="AbiEii"/>
</dbReference>
<gene>
    <name evidence="1" type="ORF">HMPREF0291_10463</name>
</gene>
<dbReference type="PIRSF" id="PIRSF021525">
    <property type="entry name" value="UCP021525"/>
    <property type="match status" value="1"/>
</dbReference>
<organism evidence="1 2">
    <name type="scientific">Corynebacterium genitalium ATCC 33030</name>
    <dbReference type="NCBI Taxonomy" id="585529"/>
    <lineage>
        <taxon>Bacteria</taxon>
        <taxon>Bacillati</taxon>
        <taxon>Actinomycetota</taxon>
        <taxon>Actinomycetes</taxon>
        <taxon>Mycobacteriales</taxon>
        <taxon>Corynebacteriaceae</taxon>
        <taxon>Corynebacterium</taxon>
    </lineage>
</organism>
<evidence type="ECO:0000313" key="1">
    <source>
        <dbReference type="EMBL" id="EFK55205.1"/>
    </source>
</evidence>
<evidence type="ECO:0000313" key="2">
    <source>
        <dbReference type="Proteomes" id="UP000004208"/>
    </source>
</evidence>
<dbReference type="RefSeq" id="WP_005287327.1">
    <property type="nucleotide sequence ID" value="NZ_CM000961.1"/>
</dbReference>
<dbReference type="AlphaFoldDB" id="D7WBH4"/>
<name>D7WBH4_9CORY</name>
<sequence>MHNDEHICTVLEQVGEFISLDSVMVVGAACRDIHQSSFRNAEPARATGDVDLGLAVEDWGAFLALRSAFSPHSSAWQEVKIGDIAVDLVPFGPLETPPGTVVTDDGIQMNVAGFQEAFDNADLHTLSNGMQIKIPTVPGLAALKLHAWLDRYLKGNYKDAYDLALIMAWYGEPQAERLFDRFLEYREPEEIFPDDQLAAFVLGADVAVELGVEAASILHERFEREPENGIELLAKELTCRGEHSLPKDRRRAQVDSLLDGLNEGIRGMSI</sequence>
<dbReference type="eggNOG" id="COG4849">
    <property type="taxonomic scope" value="Bacteria"/>
</dbReference>
<dbReference type="Proteomes" id="UP000004208">
    <property type="component" value="Unassembled WGS sequence"/>
</dbReference>
<protein>
    <recommendedName>
        <fullName evidence="3">Nucleotidyltransferase</fullName>
    </recommendedName>
</protein>
<dbReference type="OrthoDB" id="4829960at2"/>
<dbReference type="EMBL" id="ACLJ02000001">
    <property type="protein sequence ID" value="EFK55205.1"/>
    <property type="molecule type" value="Genomic_DNA"/>
</dbReference>
<dbReference type="Pfam" id="PF08843">
    <property type="entry name" value="AbiEii"/>
    <property type="match status" value="1"/>
</dbReference>
<dbReference type="STRING" id="585529.HMPREF0291_10463"/>
<keyword evidence="2" id="KW-1185">Reference proteome</keyword>
<proteinExistence type="predicted"/>